<dbReference type="RefSeq" id="XP_064700926.1">
    <property type="nucleotide sequence ID" value="XM_064852940.1"/>
</dbReference>
<evidence type="ECO:0000313" key="2">
    <source>
        <dbReference type="Proteomes" id="UP001358417"/>
    </source>
</evidence>
<sequence length="141" mass="15840">MVAEQRKQQEADPDTRKGYNFTDIDIYVYSVVGMISVEKGTTLQAVSTYVVPIVDIQTVKHVKAMAEALRIIISKDEIATIQSAYTFDPLFAMNFLFNHNNIQPYGLSLTAANVQQYQMAARSNALLKLAPYQARIPEPPR</sequence>
<accession>A0AAV9MXJ1</accession>
<keyword evidence="2" id="KW-1185">Reference proteome</keyword>
<comment type="caution">
    <text evidence="1">The sequence shown here is derived from an EMBL/GenBank/DDBJ whole genome shotgun (WGS) entry which is preliminary data.</text>
</comment>
<name>A0AAV9MXJ1_9EURO</name>
<reference evidence="1 2" key="1">
    <citation type="submission" date="2023-08" db="EMBL/GenBank/DDBJ databases">
        <title>Black Yeasts Isolated from many extreme environments.</title>
        <authorList>
            <person name="Coleine C."/>
            <person name="Stajich J.E."/>
            <person name="Selbmann L."/>
        </authorList>
    </citation>
    <scope>NUCLEOTIDE SEQUENCE [LARGE SCALE GENOMIC DNA]</scope>
    <source>
        <strain evidence="1 2">CCFEE 5792</strain>
    </source>
</reference>
<dbReference type="AlphaFoldDB" id="A0AAV9MXJ1"/>
<dbReference type="GeneID" id="89977559"/>
<organism evidence="1 2">
    <name type="scientific">Exophiala bonariae</name>
    <dbReference type="NCBI Taxonomy" id="1690606"/>
    <lineage>
        <taxon>Eukaryota</taxon>
        <taxon>Fungi</taxon>
        <taxon>Dikarya</taxon>
        <taxon>Ascomycota</taxon>
        <taxon>Pezizomycotina</taxon>
        <taxon>Eurotiomycetes</taxon>
        <taxon>Chaetothyriomycetidae</taxon>
        <taxon>Chaetothyriales</taxon>
        <taxon>Herpotrichiellaceae</taxon>
        <taxon>Exophiala</taxon>
    </lineage>
</organism>
<protein>
    <submittedName>
        <fullName evidence="1">Uncharacterized protein</fullName>
    </submittedName>
</protein>
<gene>
    <name evidence="1" type="ORF">LTR84_009400</name>
</gene>
<dbReference type="EMBL" id="JAVRRD010000038">
    <property type="protein sequence ID" value="KAK5045294.1"/>
    <property type="molecule type" value="Genomic_DNA"/>
</dbReference>
<dbReference type="Proteomes" id="UP001358417">
    <property type="component" value="Unassembled WGS sequence"/>
</dbReference>
<proteinExistence type="predicted"/>
<evidence type="ECO:0000313" key="1">
    <source>
        <dbReference type="EMBL" id="KAK5045294.1"/>
    </source>
</evidence>